<feature type="transmembrane region" description="Helical" evidence="10">
    <location>
        <begin position="99"/>
        <end position="118"/>
    </location>
</feature>
<dbReference type="InterPro" id="IPR032523">
    <property type="entry name" value="CcmF_C"/>
</dbReference>
<dbReference type="NCBIfam" id="TIGR00353">
    <property type="entry name" value="nrfE"/>
    <property type="match status" value="1"/>
</dbReference>
<keyword evidence="6" id="KW-0201">Cytochrome c-type biogenesis</keyword>
<evidence type="ECO:0000259" key="12">
    <source>
        <dbReference type="Pfam" id="PF16327"/>
    </source>
</evidence>
<reference evidence="13 14" key="1">
    <citation type="journal article" date="2016" name="Int. J. Syst. Evol. Microbiol.">
        <title>Paraphotobacterium marinum gen. nov., sp. nov., a member of the family Vibrionaceae, isolated from surface seawater.</title>
        <authorList>
            <person name="Huang Z."/>
            <person name="Dong C."/>
            <person name="Shao Z."/>
        </authorList>
    </citation>
    <scope>NUCLEOTIDE SEQUENCE [LARGE SCALE GENOMIC DNA]</scope>
    <source>
        <strain evidence="13 14">NSCS20N07D</strain>
    </source>
</reference>
<evidence type="ECO:0000256" key="7">
    <source>
        <dbReference type="ARBA" id="ARBA00022989"/>
    </source>
</evidence>
<evidence type="ECO:0000313" key="13">
    <source>
        <dbReference type="EMBL" id="ASK78505.1"/>
    </source>
</evidence>
<dbReference type="PRINTS" id="PR01411">
    <property type="entry name" value="CCMFBIOGNSIS"/>
</dbReference>
<feature type="transmembrane region" description="Helical" evidence="10">
    <location>
        <begin position="449"/>
        <end position="473"/>
    </location>
</feature>
<sequence>MLNELSEYLLLISFIEAISFIYFLGKLNLRCSDNQYSASIIIKLFPFLICLTNFLVVGFLTILFLQNDYSNTYILNNSNTNLEWYYKITAVWSSHEGSLLLWSFIQAIWIFLYSLNYNENKYREFYISLMILNFIYAWFIVFIFFTSNPFERNLSIFPSDGHSLNPLLQDIGLILHPPILYLGYIGFSVPFAIFLSCLITKTINLKFLTLARNWSLYSWSFLTLGITLGSWWAYYELGWGGWWFWDPVENASLMPWISGLALLHALSLCKEKPNYINWSIFLGIMTFSLSLFGTFLVRSGILVSVHSFASNAERGLFILSLIALIIGFALILFSFRKIELKNNDEVIQSNEILLLINNILLITGLIIVFMGTMLPLFHEEMGFGAISVGFPFFNLMFFILIIPFSIILGFLPIIKYSKNNFKKNFKIFVVSIISSSILAGILGSFQNDFVIKFIVIIFCSILIIQNHLVFFLLKRNGFNSIIKNFSMFISHIGFGIFLLGVAFVSQFQMEKILQINLNQTVSFDDISLTLRDIKIEENKNYKAEIATFEMLLPNNKKIILNPEKRLYKNNGIITTETAIYSELFKDIYIALGNKKGTSFSVRFAIKPMVRWVWGGGVLMSLGFLSIIFRAKKENTKLPKKNILLDC</sequence>
<dbReference type="InterPro" id="IPR002541">
    <property type="entry name" value="Cyt_c_assembly"/>
</dbReference>
<keyword evidence="8 10" id="KW-0472">Membrane</keyword>
<comment type="function">
    <text evidence="9">Required for the biogenesis of c-type cytochromes. Possible subunit of a heme lyase.</text>
</comment>
<dbReference type="PRINTS" id="PR01410">
    <property type="entry name" value="CCBIOGENESIS"/>
</dbReference>
<dbReference type="GO" id="GO:0020037">
    <property type="term" value="F:heme binding"/>
    <property type="evidence" value="ECO:0007669"/>
    <property type="project" value="InterPro"/>
</dbReference>
<name>A0A220VDR4_9GAMM</name>
<keyword evidence="5 10" id="KW-0812">Transmembrane</keyword>
<feature type="domain" description="Cytochrome c-type biogenesis protein CcmF C-terminal" evidence="12">
    <location>
        <begin position="319"/>
        <end position="623"/>
    </location>
</feature>
<feature type="transmembrane region" description="Helical" evidence="10">
    <location>
        <begin position="214"/>
        <end position="233"/>
    </location>
</feature>
<feature type="transmembrane region" description="Helical" evidence="10">
    <location>
        <begin position="389"/>
        <end position="413"/>
    </location>
</feature>
<dbReference type="OrthoDB" id="9761451at2"/>
<evidence type="ECO:0000313" key="14">
    <source>
        <dbReference type="Proteomes" id="UP000242175"/>
    </source>
</evidence>
<dbReference type="NCBIfam" id="NF007691">
    <property type="entry name" value="PRK10369.1"/>
    <property type="match status" value="1"/>
</dbReference>
<evidence type="ECO:0000256" key="10">
    <source>
        <dbReference type="SAM" id="Phobius"/>
    </source>
</evidence>
<dbReference type="Pfam" id="PF16327">
    <property type="entry name" value="CcmF_C"/>
    <property type="match status" value="1"/>
</dbReference>
<keyword evidence="4" id="KW-0997">Cell inner membrane</keyword>
<comment type="subcellular location">
    <subcellularLocation>
        <location evidence="1">Cell inner membrane</location>
        <topology evidence="1">Multi-pass membrane protein</topology>
    </subcellularLocation>
</comment>
<feature type="transmembrane region" description="Helical" evidence="10">
    <location>
        <begin position="179"/>
        <end position="202"/>
    </location>
</feature>
<evidence type="ECO:0000259" key="11">
    <source>
        <dbReference type="Pfam" id="PF01578"/>
    </source>
</evidence>
<dbReference type="GO" id="GO:0017004">
    <property type="term" value="P:cytochrome complex assembly"/>
    <property type="evidence" value="ECO:0007669"/>
    <property type="project" value="UniProtKB-KW"/>
</dbReference>
<dbReference type="AlphaFoldDB" id="A0A220VDR4"/>
<dbReference type="PANTHER" id="PTHR43653:SF1">
    <property type="entry name" value="CYTOCHROME C-TYPE BIOGENESIS PROTEIN CCMF"/>
    <property type="match status" value="1"/>
</dbReference>
<accession>A0A220VDR4</accession>
<evidence type="ECO:0000256" key="6">
    <source>
        <dbReference type="ARBA" id="ARBA00022748"/>
    </source>
</evidence>
<feature type="domain" description="Cytochrome c assembly protein" evidence="11">
    <location>
        <begin position="92"/>
        <end position="299"/>
    </location>
</feature>
<dbReference type="KEGG" id="pmai:CF386_05545"/>
<dbReference type="Proteomes" id="UP000242175">
    <property type="component" value="Chromosome large"/>
</dbReference>
<dbReference type="GO" id="GO:0015232">
    <property type="term" value="F:heme transmembrane transporter activity"/>
    <property type="evidence" value="ECO:0007669"/>
    <property type="project" value="InterPro"/>
</dbReference>
<gene>
    <name evidence="13" type="ORF">CF386_05545</name>
</gene>
<evidence type="ECO:0000256" key="2">
    <source>
        <dbReference type="ARBA" id="ARBA00009186"/>
    </source>
</evidence>
<dbReference type="GO" id="GO:0016829">
    <property type="term" value="F:lyase activity"/>
    <property type="evidence" value="ECO:0007669"/>
    <property type="project" value="UniProtKB-KW"/>
</dbReference>
<dbReference type="EMBL" id="CP022355">
    <property type="protein sequence ID" value="ASK78505.1"/>
    <property type="molecule type" value="Genomic_DNA"/>
</dbReference>
<feature type="transmembrane region" description="Helical" evidence="10">
    <location>
        <begin position="253"/>
        <end position="269"/>
    </location>
</feature>
<keyword evidence="14" id="KW-1185">Reference proteome</keyword>
<protein>
    <submittedName>
        <fullName evidence="13">Heme lyase NrfEFG subunit NrfE</fullName>
    </submittedName>
</protein>
<evidence type="ECO:0000256" key="9">
    <source>
        <dbReference type="ARBA" id="ARBA00037230"/>
    </source>
</evidence>
<evidence type="ECO:0000256" key="5">
    <source>
        <dbReference type="ARBA" id="ARBA00022692"/>
    </source>
</evidence>
<dbReference type="PANTHER" id="PTHR43653">
    <property type="entry name" value="CYTOCHROME C ASSEMBLY PROTEIN-RELATED"/>
    <property type="match status" value="1"/>
</dbReference>
<feature type="transmembrane region" description="Helical" evidence="10">
    <location>
        <begin position="485"/>
        <end position="504"/>
    </location>
</feature>
<feature type="transmembrane region" description="Helical" evidence="10">
    <location>
        <begin position="276"/>
        <end position="296"/>
    </location>
</feature>
<evidence type="ECO:0000256" key="3">
    <source>
        <dbReference type="ARBA" id="ARBA00022475"/>
    </source>
</evidence>
<feature type="transmembrane region" description="Helical" evidence="10">
    <location>
        <begin position="6"/>
        <end position="24"/>
    </location>
</feature>
<evidence type="ECO:0000256" key="8">
    <source>
        <dbReference type="ARBA" id="ARBA00023136"/>
    </source>
</evidence>
<feature type="transmembrane region" description="Helical" evidence="10">
    <location>
        <begin position="125"/>
        <end position="145"/>
    </location>
</feature>
<evidence type="ECO:0000256" key="1">
    <source>
        <dbReference type="ARBA" id="ARBA00004429"/>
    </source>
</evidence>
<dbReference type="Pfam" id="PF01578">
    <property type="entry name" value="Cytochrom_C_asm"/>
    <property type="match status" value="1"/>
</dbReference>
<proteinExistence type="inferred from homology"/>
<evidence type="ECO:0000256" key="4">
    <source>
        <dbReference type="ARBA" id="ARBA00022519"/>
    </source>
</evidence>
<dbReference type="RefSeq" id="WP_089073413.1">
    <property type="nucleotide sequence ID" value="NZ_CBCSAM010000001.1"/>
</dbReference>
<keyword evidence="7 10" id="KW-1133">Transmembrane helix</keyword>
<keyword evidence="13" id="KW-0456">Lyase</keyword>
<feature type="transmembrane region" description="Helical" evidence="10">
    <location>
        <begin position="316"/>
        <end position="335"/>
    </location>
</feature>
<feature type="transmembrane region" description="Helical" evidence="10">
    <location>
        <begin position="425"/>
        <end position="443"/>
    </location>
</feature>
<dbReference type="InterPro" id="IPR003568">
    <property type="entry name" value="Cyt_c_biogenesis_CcmF"/>
</dbReference>
<feature type="transmembrane region" description="Helical" evidence="10">
    <location>
        <begin position="44"/>
        <end position="65"/>
    </location>
</feature>
<organism evidence="13 14">
    <name type="scientific">Paraphotobacterium marinum</name>
    <dbReference type="NCBI Taxonomy" id="1755811"/>
    <lineage>
        <taxon>Bacteria</taxon>
        <taxon>Pseudomonadati</taxon>
        <taxon>Pseudomonadota</taxon>
        <taxon>Gammaproteobacteria</taxon>
        <taxon>Vibrionales</taxon>
        <taxon>Vibrionaceae</taxon>
        <taxon>Paraphotobacterium</taxon>
    </lineage>
</organism>
<feature type="transmembrane region" description="Helical" evidence="10">
    <location>
        <begin position="355"/>
        <end position="377"/>
    </location>
</feature>
<dbReference type="GO" id="GO:0005886">
    <property type="term" value="C:plasma membrane"/>
    <property type="evidence" value="ECO:0007669"/>
    <property type="project" value="UniProtKB-SubCell"/>
</dbReference>
<comment type="similarity">
    <text evidence="2">Belongs to the CcmF/CycK/Ccl1/NrfE/CcsA family.</text>
</comment>
<feature type="transmembrane region" description="Helical" evidence="10">
    <location>
        <begin position="611"/>
        <end position="630"/>
    </location>
</feature>
<dbReference type="InterPro" id="IPR003567">
    <property type="entry name" value="Cyt_c_biogenesis"/>
</dbReference>
<keyword evidence="3" id="KW-1003">Cell membrane</keyword>